<dbReference type="EMBL" id="OCYS01000065">
    <property type="protein sequence ID" value="SON84128.1"/>
    <property type="molecule type" value="Genomic_DNA"/>
</dbReference>
<accession>A0AB38DXE1</accession>
<sequence>MTQVSGQMALDIVRRAFFPLHCGAEIYDYDDMMRINVVNDAEESMLKLPAISKDEFTDSDRLGVLLHRLRDDLSHHMGFQLEPWQMPDIKLLAT</sequence>
<name>A0AB38DXE1_XANCH</name>
<organism evidence="2 3">
    <name type="scientific">Xanthomonas campestris pv. phaseoli</name>
    <dbReference type="NCBI Taxonomy" id="317013"/>
    <lineage>
        <taxon>Bacteria</taxon>
        <taxon>Pseudomonadati</taxon>
        <taxon>Pseudomonadota</taxon>
        <taxon>Gammaproteobacteria</taxon>
        <taxon>Lysobacterales</taxon>
        <taxon>Lysobacteraceae</taxon>
        <taxon>Xanthomonas</taxon>
    </lineage>
</organism>
<dbReference type="Proteomes" id="UP000234166">
    <property type="component" value="Unassembled WGS sequence"/>
</dbReference>
<evidence type="ECO:0000313" key="1">
    <source>
        <dbReference type="EMBL" id="SON77907.1"/>
    </source>
</evidence>
<dbReference type="AlphaFoldDB" id="A0AB38DXE1"/>
<evidence type="ECO:0000313" key="2">
    <source>
        <dbReference type="EMBL" id="SON84128.1"/>
    </source>
</evidence>
<gene>
    <name evidence="1" type="ORF">XAP6984_1480001</name>
    <name evidence="2" type="ORF">XAP7430_1570004</name>
</gene>
<proteinExistence type="predicted"/>
<comment type="caution">
    <text evidence="2">The sequence shown here is derived from an EMBL/GenBank/DDBJ whole genome shotgun (WGS) entry which is preliminary data.</text>
</comment>
<evidence type="ECO:0000313" key="4">
    <source>
        <dbReference type="Proteomes" id="UP000234181"/>
    </source>
</evidence>
<keyword evidence="4" id="KW-1185">Reference proteome</keyword>
<reference evidence="3 4" key="1">
    <citation type="submission" date="2017-10" db="EMBL/GenBank/DDBJ databases">
        <authorList>
            <person name="Regsiter A."/>
            <person name="William W."/>
        </authorList>
    </citation>
    <scope>NUCLEOTIDE SEQUENCE [LARGE SCALE GENOMIC DNA]</scope>
    <source>
        <strain evidence="1 4">CFBP6984</strain>
        <strain evidence="2 3">CFBP7430</strain>
    </source>
</reference>
<evidence type="ECO:0000313" key="3">
    <source>
        <dbReference type="Proteomes" id="UP000234166"/>
    </source>
</evidence>
<protein>
    <submittedName>
        <fullName evidence="2">Uncharacterized protein</fullName>
    </submittedName>
</protein>
<dbReference type="EMBL" id="OCYT01000055">
    <property type="protein sequence ID" value="SON77907.1"/>
    <property type="molecule type" value="Genomic_DNA"/>
</dbReference>
<dbReference type="Proteomes" id="UP000234181">
    <property type="component" value="Unassembled WGS sequence"/>
</dbReference>